<dbReference type="InterPro" id="IPR039856">
    <property type="entry name" value="EMC2-like"/>
</dbReference>
<comment type="subcellular location">
    <subcellularLocation>
        <location evidence="4">Endoplasmic reticulum membrane</location>
        <topology evidence="4">Peripheral membrane protein</topology>
        <orientation evidence="4">Cytoplasmic side</orientation>
    </subcellularLocation>
</comment>
<feature type="repeat" description="TPR" evidence="3">
    <location>
        <begin position="189"/>
        <end position="222"/>
    </location>
</feature>
<keyword evidence="2 3" id="KW-0802">TPR repeat</keyword>
<comment type="function">
    <text evidence="4">Part of the endoplasmic reticulum membrane protein complex (EMC) that enables the energy-independent insertion into endoplasmic reticulum membranes of newly synthesized membrane proteins.</text>
</comment>
<comment type="similarity">
    <text evidence="4">Belongs to the EMC2 family.</text>
</comment>
<dbReference type="AlphaFoldDB" id="A0A139AWM4"/>
<dbReference type="EMBL" id="KQ965734">
    <property type="protein sequence ID" value="KXS20983.1"/>
    <property type="molecule type" value="Genomic_DNA"/>
</dbReference>
<protein>
    <recommendedName>
        <fullName evidence="4">ER membrane protein complex subunit 2</fullName>
    </recommendedName>
</protein>
<evidence type="ECO:0000256" key="2">
    <source>
        <dbReference type="ARBA" id="ARBA00022803"/>
    </source>
</evidence>
<dbReference type="SUPFAM" id="SSF48452">
    <property type="entry name" value="TPR-like"/>
    <property type="match status" value="1"/>
</dbReference>
<accession>A0A139AWM4</accession>
<keyword evidence="1" id="KW-0677">Repeat</keyword>
<organism evidence="6 7">
    <name type="scientific">Gonapodya prolifera (strain JEL478)</name>
    <name type="common">Monoblepharis prolifera</name>
    <dbReference type="NCBI Taxonomy" id="1344416"/>
    <lineage>
        <taxon>Eukaryota</taxon>
        <taxon>Fungi</taxon>
        <taxon>Fungi incertae sedis</taxon>
        <taxon>Chytridiomycota</taxon>
        <taxon>Chytridiomycota incertae sedis</taxon>
        <taxon>Monoblepharidomycetes</taxon>
        <taxon>Monoblepharidales</taxon>
        <taxon>Gonapodyaceae</taxon>
        <taxon>Gonapodya</taxon>
    </lineage>
</organism>
<dbReference type="OrthoDB" id="124397at2759"/>
<dbReference type="InterPro" id="IPR019734">
    <property type="entry name" value="TPR_rpt"/>
</dbReference>
<evidence type="ECO:0000256" key="3">
    <source>
        <dbReference type="PROSITE-ProRule" id="PRU00339"/>
    </source>
</evidence>
<dbReference type="GO" id="GO:0072546">
    <property type="term" value="C:EMC complex"/>
    <property type="evidence" value="ECO:0007669"/>
    <property type="project" value="UniProtKB-UniRule"/>
</dbReference>
<dbReference type="Gene3D" id="1.25.40.10">
    <property type="entry name" value="Tetratricopeptide repeat domain"/>
    <property type="match status" value="1"/>
</dbReference>
<keyword evidence="7" id="KW-1185">Reference proteome</keyword>
<evidence type="ECO:0000256" key="1">
    <source>
        <dbReference type="ARBA" id="ARBA00022737"/>
    </source>
</evidence>
<gene>
    <name evidence="6" type="ORF">M427DRAFT_51935</name>
</gene>
<comment type="subunit">
    <text evidence="4">Component of the ER membrane protein complex (EMC).</text>
</comment>
<evidence type="ECO:0000256" key="4">
    <source>
        <dbReference type="RuleBase" id="RU367091"/>
    </source>
</evidence>
<dbReference type="OMA" id="EWTLNEQ"/>
<dbReference type="STRING" id="1344416.A0A139AWM4"/>
<dbReference type="Pfam" id="PF22890">
    <property type="entry name" value="TPR_EMC2"/>
    <property type="match status" value="1"/>
</dbReference>
<dbReference type="SMART" id="SM00028">
    <property type="entry name" value="TPR"/>
    <property type="match status" value="3"/>
</dbReference>
<evidence type="ECO:0000313" key="7">
    <source>
        <dbReference type="Proteomes" id="UP000070544"/>
    </source>
</evidence>
<keyword evidence="4" id="KW-0472">Membrane</keyword>
<name>A0A139AWM4_GONPJ</name>
<dbReference type="PANTHER" id="PTHR12760">
    <property type="entry name" value="TETRATRICOPEPTIDE REPEAT PROTEIN"/>
    <property type="match status" value="1"/>
</dbReference>
<evidence type="ECO:0000259" key="5">
    <source>
        <dbReference type="Pfam" id="PF22890"/>
    </source>
</evidence>
<dbReference type="PROSITE" id="PS50005">
    <property type="entry name" value="TPR"/>
    <property type="match status" value="1"/>
</dbReference>
<evidence type="ECO:0000313" key="6">
    <source>
        <dbReference type="EMBL" id="KXS20983.1"/>
    </source>
</evidence>
<dbReference type="Proteomes" id="UP000070544">
    <property type="component" value="Unassembled WGS sequence"/>
</dbReference>
<keyword evidence="4" id="KW-0256">Endoplasmic reticulum</keyword>
<reference evidence="6 7" key="1">
    <citation type="journal article" date="2015" name="Genome Biol. Evol.">
        <title>Phylogenomic analyses indicate that early fungi evolved digesting cell walls of algal ancestors of land plants.</title>
        <authorList>
            <person name="Chang Y."/>
            <person name="Wang S."/>
            <person name="Sekimoto S."/>
            <person name="Aerts A.L."/>
            <person name="Choi C."/>
            <person name="Clum A."/>
            <person name="LaButti K.M."/>
            <person name="Lindquist E.A."/>
            <person name="Yee Ngan C."/>
            <person name="Ohm R.A."/>
            <person name="Salamov A.A."/>
            <person name="Grigoriev I.V."/>
            <person name="Spatafora J.W."/>
            <person name="Berbee M.L."/>
        </authorList>
    </citation>
    <scope>NUCLEOTIDE SEQUENCE [LARGE SCALE GENOMIC DNA]</scope>
    <source>
        <strain evidence="6 7">JEL478</strain>
    </source>
</reference>
<proteinExistence type="inferred from homology"/>
<dbReference type="InterPro" id="IPR011990">
    <property type="entry name" value="TPR-like_helical_dom_sf"/>
</dbReference>
<feature type="domain" description="EMC2 TPR-like" evidence="5">
    <location>
        <begin position="86"/>
        <end position="198"/>
    </location>
</feature>
<dbReference type="InterPro" id="IPR055217">
    <property type="entry name" value="TPR_EMC2"/>
</dbReference>
<sequence>MLSISSAASDLLLLTRARTESLVPPDPTVLRHLFAKYSNPGNDPAAFDVLEQIFLASIDNGDTPTARTALEKVQARFPASESRRSRRLQAMLAEHLGEHERAVETYREMLRASDGGDSDVQVRKRLVAALLAQPRKRYEATAELANYCDTFAGDAEAWATLSGVYLEEGMQAQAQYAAEECVLLEPGSAPAHLRLADILYTREDHQGALKYYCRALEVSPGSARALYGIRQAAGTLIEAQKGKRGGGGGDSETKSANAAVWADLVDMATAKLVAFYDGIEGPQSVTARKWLK</sequence>